<name>A0A0C2YMY7_HEBCY</name>
<evidence type="ECO:0000256" key="1">
    <source>
        <dbReference type="ARBA" id="ARBA00022448"/>
    </source>
</evidence>
<dbReference type="Pfam" id="PF15469">
    <property type="entry name" value="Sec5"/>
    <property type="match status" value="1"/>
</dbReference>
<accession>A0A0C2YMY7</accession>
<reference evidence="3 4" key="1">
    <citation type="submission" date="2014-04" db="EMBL/GenBank/DDBJ databases">
        <authorList>
            <consortium name="DOE Joint Genome Institute"/>
            <person name="Kuo A."/>
            <person name="Gay G."/>
            <person name="Dore J."/>
            <person name="Kohler A."/>
            <person name="Nagy L.G."/>
            <person name="Floudas D."/>
            <person name="Copeland A."/>
            <person name="Barry K.W."/>
            <person name="Cichocki N."/>
            <person name="Veneault-Fourrey C."/>
            <person name="LaButti K."/>
            <person name="Lindquist E.A."/>
            <person name="Lipzen A."/>
            <person name="Lundell T."/>
            <person name="Morin E."/>
            <person name="Murat C."/>
            <person name="Sun H."/>
            <person name="Tunlid A."/>
            <person name="Henrissat B."/>
            <person name="Grigoriev I.V."/>
            <person name="Hibbett D.S."/>
            <person name="Martin F."/>
            <person name="Nordberg H.P."/>
            <person name="Cantor M.N."/>
            <person name="Hua S.X."/>
        </authorList>
    </citation>
    <scope>NUCLEOTIDE SEQUENCE [LARGE SCALE GENOMIC DNA]</scope>
    <source>
        <strain evidence="4">h7</strain>
    </source>
</reference>
<evidence type="ECO:0000313" key="4">
    <source>
        <dbReference type="Proteomes" id="UP000053424"/>
    </source>
</evidence>
<keyword evidence="1" id="KW-0813">Transport</keyword>
<dbReference type="AlphaFoldDB" id="A0A0C2YMY7"/>
<dbReference type="Proteomes" id="UP000053424">
    <property type="component" value="Unassembled WGS sequence"/>
</dbReference>
<evidence type="ECO:0000259" key="2">
    <source>
        <dbReference type="Pfam" id="PF15469"/>
    </source>
</evidence>
<keyword evidence="4" id="KW-1185">Reference proteome</keyword>
<protein>
    <recommendedName>
        <fullName evidence="2">Exocyst complex component EXOC2/Sec5 N-terminal domain-containing protein</fullName>
    </recommendedName>
</protein>
<reference evidence="4" key="2">
    <citation type="submission" date="2015-01" db="EMBL/GenBank/DDBJ databases">
        <title>Evolutionary Origins and Diversification of the Mycorrhizal Mutualists.</title>
        <authorList>
            <consortium name="DOE Joint Genome Institute"/>
            <consortium name="Mycorrhizal Genomics Consortium"/>
            <person name="Kohler A."/>
            <person name="Kuo A."/>
            <person name="Nagy L.G."/>
            <person name="Floudas D."/>
            <person name="Copeland A."/>
            <person name="Barry K.W."/>
            <person name="Cichocki N."/>
            <person name="Veneault-Fourrey C."/>
            <person name="LaButti K."/>
            <person name="Lindquist E.A."/>
            <person name="Lipzen A."/>
            <person name="Lundell T."/>
            <person name="Morin E."/>
            <person name="Murat C."/>
            <person name="Riley R."/>
            <person name="Ohm R."/>
            <person name="Sun H."/>
            <person name="Tunlid A."/>
            <person name="Henrissat B."/>
            <person name="Grigoriev I.V."/>
            <person name="Hibbett D.S."/>
            <person name="Martin F."/>
        </authorList>
    </citation>
    <scope>NUCLEOTIDE SEQUENCE [LARGE SCALE GENOMIC DNA]</scope>
    <source>
        <strain evidence="4">h7</strain>
    </source>
</reference>
<dbReference type="OrthoDB" id="26242at2759"/>
<dbReference type="HOGENOM" id="CLU_2979311_0_0_1"/>
<dbReference type="InterPro" id="IPR039481">
    <property type="entry name" value="EXOC2/Sec5_N_dom"/>
</dbReference>
<feature type="domain" description="Exocyst complex component EXOC2/Sec5 N-terminal" evidence="2">
    <location>
        <begin position="4"/>
        <end position="57"/>
    </location>
</feature>
<dbReference type="STRING" id="686832.A0A0C2YMY7"/>
<evidence type="ECO:0000313" key="3">
    <source>
        <dbReference type="EMBL" id="KIM42397.1"/>
    </source>
</evidence>
<proteinExistence type="predicted"/>
<sequence>MRASVSLLLVLSNLNHFSKVMIPNVFKQREGAFGVSLVVDRQTLNTVVEELDKSLFDG</sequence>
<dbReference type="EMBL" id="KN831778">
    <property type="protein sequence ID" value="KIM42397.1"/>
    <property type="molecule type" value="Genomic_DNA"/>
</dbReference>
<organism evidence="3 4">
    <name type="scientific">Hebeloma cylindrosporum</name>
    <dbReference type="NCBI Taxonomy" id="76867"/>
    <lineage>
        <taxon>Eukaryota</taxon>
        <taxon>Fungi</taxon>
        <taxon>Dikarya</taxon>
        <taxon>Basidiomycota</taxon>
        <taxon>Agaricomycotina</taxon>
        <taxon>Agaricomycetes</taxon>
        <taxon>Agaricomycetidae</taxon>
        <taxon>Agaricales</taxon>
        <taxon>Agaricineae</taxon>
        <taxon>Hymenogastraceae</taxon>
        <taxon>Hebeloma</taxon>
    </lineage>
</organism>
<gene>
    <name evidence="3" type="ORF">M413DRAFT_444817</name>
</gene>